<keyword evidence="8" id="KW-0812">Transmembrane</keyword>
<evidence type="ECO:0000256" key="4">
    <source>
        <dbReference type="ARBA" id="ARBA00013208"/>
    </source>
</evidence>
<proteinExistence type="inferred from homology"/>
<evidence type="ECO:0000256" key="5">
    <source>
        <dbReference type="ARBA" id="ARBA00022670"/>
    </source>
</evidence>
<comment type="caution">
    <text evidence="12">The sequence shown here is derived from an EMBL/GenBank/DDBJ whole genome shotgun (WGS) entry which is preliminary data.</text>
</comment>
<dbReference type="PROSITE" id="PS00501">
    <property type="entry name" value="SPASE_I_1"/>
    <property type="match status" value="1"/>
</dbReference>
<comment type="subcellular location">
    <subcellularLocation>
        <location evidence="2">Cell membrane</location>
        <topology evidence="2">Single-pass type II membrane protein</topology>
    </subcellularLocation>
    <subcellularLocation>
        <location evidence="9">Membrane</location>
        <topology evidence="9">Single-pass type II membrane protein</topology>
    </subcellularLocation>
</comment>
<evidence type="ECO:0000256" key="7">
    <source>
        <dbReference type="PIRSR" id="PIRSR600223-1"/>
    </source>
</evidence>
<keyword evidence="8" id="KW-0472">Membrane</keyword>
<name>A0A4R7HYY1_9ACTN</name>
<dbReference type="NCBIfam" id="TIGR02227">
    <property type="entry name" value="sigpep_I_bact"/>
    <property type="match status" value="1"/>
</dbReference>
<dbReference type="InterPro" id="IPR000223">
    <property type="entry name" value="Pept_S26A_signal_pept_1"/>
</dbReference>
<evidence type="ECO:0000256" key="6">
    <source>
        <dbReference type="ARBA" id="ARBA00022801"/>
    </source>
</evidence>
<feature type="region of interest" description="Disordered" evidence="10">
    <location>
        <begin position="1"/>
        <end position="29"/>
    </location>
</feature>
<dbReference type="InterPro" id="IPR019756">
    <property type="entry name" value="Pept_S26A_signal_pept_1_Ser-AS"/>
</dbReference>
<dbReference type="GO" id="GO:0005886">
    <property type="term" value="C:plasma membrane"/>
    <property type="evidence" value="ECO:0007669"/>
    <property type="project" value="UniProtKB-SubCell"/>
</dbReference>
<dbReference type="GO" id="GO:0004252">
    <property type="term" value="F:serine-type endopeptidase activity"/>
    <property type="evidence" value="ECO:0007669"/>
    <property type="project" value="InterPro"/>
</dbReference>
<dbReference type="AlphaFoldDB" id="A0A4R7HYY1"/>
<dbReference type="PANTHER" id="PTHR43390">
    <property type="entry name" value="SIGNAL PEPTIDASE I"/>
    <property type="match status" value="1"/>
</dbReference>
<protein>
    <recommendedName>
        <fullName evidence="4 8">Signal peptidase I</fullName>
        <ecNumber evidence="4 8">3.4.21.89</ecNumber>
    </recommendedName>
</protein>
<feature type="domain" description="Peptidase S26" evidence="11">
    <location>
        <begin position="41"/>
        <end position="208"/>
    </location>
</feature>
<dbReference type="GO" id="GO:0006465">
    <property type="term" value="P:signal peptide processing"/>
    <property type="evidence" value="ECO:0007669"/>
    <property type="project" value="InterPro"/>
</dbReference>
<organism evidence="12 13">
    <name type="scientific">Ilumatobacter fluminis</name>
    <dbReference type="NCBI Taxonomy" id="467091"/>
    <lineage>
        <taxon>Bacteria</taxon>
        <taxon>Bacillati</taxon>
        <taxon>Actinomycetota</taxon>
        <taxon>Acidimicrobiia</taxon>
        <taxon>Acidimicrobiales</taxon>
        <taxon>Ilumatobacteraceae</taxon>
        <taxon>Ilumatobacter</taxon>
    </lineage>
</organism>
<keyword evidence="5 8" id="KW-0645">Protease</keyword>
<evidence type="ECO:0000313" key="12">
    <source>
        <dbReference type="EMBL" id="TDT16437.1"/>
    </source>
</evidence>
<accession>A0A4R7HYY1</accession>
<evidence type="ECO:0000259" key="11">
    <source>
        <dbReference type="Pfam" id="PF10502"/>
    </source>
</evidence>
<dbReference type="PROSITE" id="PS00760">
    <property type="entry name" value="SPASE_I_2"/>
    <property type="match status" value="1"/>
</dbReference>
<dbReference type="InterPro" id="IPR019758">
    <property type="entry name" value="Pept_S26A_signal_pept_1_CS"/>
</dbReference>
<dbReference type="InterPro" id="IPR019533">
    <property type="entry name" value="Peptidase_S26"/>
</dbReference>
<keyword evidence="8" id="KW-1133">Transmembrane helix</keyword>
<dbReference type="InterPro" id="IPR019757">
    <property type="entry name" value="Pept_S26A_signal_pept_1_Lys-AS"/>
</dbReference>
<keyword evidence="13" id="KW-1185">Reference proteome</keyword>
<dbReference type="InterPro" id="IPR036286">
    <property type="entry name" value="LexA/Signal_pep-like_sf"/>
</dbReference>
<dbReference type="RefSeq" id="WP_133868818.1">
    <property type="nucleotide sequence ID" value="NZ_JAVJPS010000003.1"/>
</dbReference>
<comment type="catalytic activity">
    <reaction evidence="1 8">
        <text>Cleavage of hydrophobic, N-terminal signal or leader sequences from secreted and periplasmic proteins.</text>
        <dbReference type="EC" id="3.4.21.89"/>
    </reaction>
</comment>
<keyword evidence="6 8" id="KW-0378">Hydrolase</keyword>
<evidence type="ECO:0000256" key="3">
    <source>
        <dbReference type="ARBA" id="ARBA00009370"/>
    </source>
</evidence>
<evidence type="ECO:0000256" key="9">
    <source>
        <dbReference type="RuleBase" id="RU362042"/>
    </source>
</evidence>
<dbReference type="EMBL" id="SOAU01000001">
    <property type="protein sequence ID" value="TDT16437.1"/>
    <property type="molecule type" value="Genomic_DNA"/>
</dbReference>
<dbReference type="PANTHER" id="PTHR43390:SF1">
    <property type="entry name" value="CHLOROPLAST PROCESSING PEPTIDASE"/>
    <property type="match status" value="1"/>
</dbReference>
<feature type="active site" evidence="7">
    <location>
        <position position="114"/>
    </location>
</feature>
<dbReference type="EC" id="3.4.21.89" evidence="4 8"/>
<gene>
    <name evidence="12" type="ORF">BDK89_2027</name>
</gene>
<dbReference type="PRINTS" id="PR00727">
    <property type="entry name" value="LEADERPTASE"/>
</dbReference>
<dbReference type="GO" id="GO:0009003">
    <property type="term" value="F:signal peptidase activity"/>
    <property type="evidence" value="ECO:0007669"/>
    <property type="project" value="UniProtKB-EC"/>
</dbReference>
<dbReference type="SUPFAM" id="SSF51306">
    <property type="entry name" value="LexA/Signal peptidase"/>
    <property type="match status" value="1"/>
</dbReference>
<reference evidence="12 13" key="1">
    <citation type="submission" date="2019-03" db="EMBL/GenBank/DDBJ databases">
        <title>Sequencing the genomes of 1000 actinobacteria strains.</title>
        <authorList>
            <person name="Klenk H.-P."/>
        </authorList>
    </citation>
    <scope>NUCLEOTIDE SEQUENCE [LARGE SCALE GENOMIC DNA]</scope>
    <source>
        <strain evidence="12 13">DSM 18936</strain>
    </source>
</reference>
<dbReference type="PROSITE" id="PS00761">
    <property type="entry name" value="SPASE_I_3"/>
    <property type="match status" value="1"/>
</dbReference>
<evidence type="ECO:0000256" key="2">
    <source>
        <dbReference type="ARBA" id="ARBA00004401"/>
    </source>
</evidence>
<evidence type="ECO:0000256" key="1">
    <source>
        <dbReference type="ARBA" id="ARBA00000677"/>
    </source>
</evidence>
<dbReference type="CDD" id="cd06530">
    <property type="entry name" value="S26_SPase_I"/>
    <property type="match status" value="1"/>
</dbReference>
<dbReference type="Gene3D" id="2.10.109.10">
    <property type="entry name" value="Umud Fragment, subunit A"/>
    <property type="match status" value="1"/>
</dbReference>
<evidence type="ECO:0000256" key="8">
    <source>
        <dbReference type="RuleBase" id="RU003993"/>
    </source>
</evidence>
<sequence>MTETYDADRADSDDAEPDTLVEPPAPDDGTGLSSGARAFFDWVVVVGVALLVAILVRTFLLAHFVVDGQSMYSTLSPGDRVFVNKMSYQLHEPGRGDVVVLHEISGAIERDLIKRVIALPGEEIRMENCVVWIDTDPSDDVPAQRLDEPYLDPTVVTPGNCGSAIEPIVIPDDAVYVMGDNRPGSHDSRALGAVSYDDLVGRAFVVFWPRADWQWL</sequence>
<comment type="similarity">
    <text evidence="3 9">Belongs to the peptidase S26 family.</text>
</comment>
<feature type="compositionally biased region" description="Basic and acidic residues" evidence="10">
    <location>
        <begin position="1"/>
        <end position="12"/>
    </location>
</feature>
<feature type="transmembrane region" description="Helical" evidence="8">
    <location>
        <begin position="42"/>
        <end position="66"/>
    </location>
</feature>
<dbReference type="Pfam" id="PF10502">
    <property type="entry name" value="Peptidase_S26"/>
    <property type="match status" value="1"/>
</dbReference>
<dbReference type="OrthoDB" id="9815782at2"/>
<dbReference type="Proteomes" id="UP000294558">
    <property type="component" value="Unassembled WGS sequence"/>
</dbReference>
<evidence type="ECO:0000313" key="13">
    <source>
        <dbReference type="Proteomes" id="UP000294558"/>
    </source>
</evidence>
<evidence type="ECO:0000256" key="10">
    <source>
        <dbReference type="SAM" id="MobiDB-lite"/>
    </source>
</evidence>
<feature type="active site" evidence="7">
    <location>
        <position position="70"/>
    </location>
</feature>